<proteinExistence type="predicted"/>
<organism evidence="3 4">
    <name type="scientific">Cryobacterium zongtaii</name>
    <dbReference type="NCBI Taxonomy" id="1259217"/>
    <lineage>
        <taxon>Bacteria</taxon>
        <taxon>Bacillati</taxon>
        <taxon>Actinomycetota</taxon>
        <taxon>Actinomycetes</taxon>
        <taxon>Micrococcales</taxon>
        <taxon>Microbacteriaceae</taxon>
        <taxon>Cryobacterium</taxon>
    </lineage>
</organism>
<evidence type="ECO:0000259" key="2">
    <source>
        <dbReference type="Pfam" id="PF14355"/>
    </source>
</evidence>
<dbReference type="RefSeq" id="WP_103432424.1">
    <property type="nucleotide sequence ID" value="NZ_PPXF01000065.1"/>
</dbReference>
<dbReference type="Pfam" id="PF14355">
    <property type="entry name" value="Abi_C"/>
    <property type="match status" value="1"/>
</dbReference>
<dbReference type="EMBL" id="PPXF01000065">
    <property type="protein sequence ID" value="POH59639.1"/>
    <property type="molecule type" value="Genomic_DNA"/>
</dbReference>
<evidence type="ECO:0000313" key="4">
    <source>
        <dbReference type="Proteomes" id="UP000237104"/>
    </source>
</evidence>
<dbReference type="OrthoDB" id="4854325at2"/>
<gene>
    <name evidence="3" type="ORF">C3B59_17245</name>
</gene>
<feature type="domain" description="Abortive infection protein-like C-terminal" evidence="2">
    <location>
        <begin position="218"/>
        <end position="267"/>
    </location>
</feature>
<evidence type="ECO:0000313" key="3">
    <source>
        <dbReference type="EMBL" id="POH59639.1"/>
    </source>
</evidence>
<name>A0A2S3Z608_9MICO</name>
<dbReference type="Proteomes" id="UP000237104">
    <property type="component" value="Unassembled WGS sequence"/>
</dbReference>
<reference evidence="3 4" key="1">
    <citation type="submission" date="2018-01" db="EMBL/GenBank/DDBJ databases">
        <title>Cryobacterium sp. nov., from glaciers in China.</title>
        <authorList>
            <person name="Liu Q."/>
            <person name="Xin Y.-H."/>
        </authorList>
    </citation>
    <scope>NUCLEOTIDE SEQUENCE [LARGE SCALE GENOMIC DNA]</scope>
    <source>
        <strain evidence="3 4">TMB1-8</strain>
    </source>
</reference>
<sequence length="273" mass="28513">MDLVELGSVLGEFFDNGSGPSHNELDAAFTYTKTTTFDPAPRGAGPGGPVGKTKRIRQALMFATDGDPSAGFQLAVQVVSLLRADGTFVAEKSNADNLARIDRLGAALMRLGHTLHPDGTISAIVIDNLTGTKLTDALQAHVRRLNANPQDAALQIGGGKELDETAARHVLNELLGSYPVGGQAGSFPVTLAGAFTAVGFAIAPPVKFDSDPHRGVQQALFLLGLQVNRLRNEVGTGHGRPDKSSKTPDLTPPEARLVARATALVAGALLDKL</sequence>
<dbReference type="AlphaFoldDB" id="A0A2S3Z608"/>
<comment type="caution">
    <text evidence="3">The sequence shown here is derived from an EMBL/GenBank/DDBJ whole genome shotgun (WGS) entry which is preliminary data.</text>
</comment>
<accession>A0A2S3Z608</accession>
<protein>
    <recommendedName>
        <fullName evidence="2">Abortive infection protein-like C-terminal domain-containing protein</fullName>
    </recommendedName>
</protein>
<evidence type="ECO:0000256" key="1">
    <source>
        <dbReference type="SAM" id="MobiDB-lite"/>
    </source>
</evidence>
<feature type="region of interest" description="Disordered" evidence="1">
    <location>
        <begin position="233"/>
        <end position="253"/>
    </location>
</feature>
<dbReference type="InterPro" id="IPR026001">
    <property type="entry name" value="Abi-like_C"/>
</dbReference>